<dbReference type="RefSeq" id="WP_034096833.1">
    <property type="nucleotide sequence ID" value="NZ_BQHF01000020.1"/>
</dbReference>
<dbReference type="AlphaFoldDB" id="A0A8I1E804"/>
<evidence type="ECO:0000313" key="2">
    <source>
        <dbReference type="EMBL" id="MBI6626518.1"/>
    </source>
</evidence>
<organism evidence="2 3">
    <name type="scientific">Pseudomonas rhodesiae</name>
    <dbReference type="NCBI Taxonomy" id="76760"/>
    <lineage>
        <taxon>Bacteria</taxon>
        <taxon>Pseudomonadati</taxon>
        <taxon>Pseudomonadota</taxon>
        <taxon>Gammaproteobacteria</taxon>
        <taxon>Pseudomonadales</taxon>
        <taxon>Pseudomonadaceae</taxon>
        <taxon>Pseudomonas</taxon>
    </lineage>
</organism>
<accession>A0A8I1E804</accession>
<evidence type="ECO:0000313" key="3">
    <source>
        <dbReference type="Proteomes" id="UP000645865"/>
    </source>
</evidence>
<evidence type="ECO:0000256" key="1">
    <source>
        <dbReference type="SAM" id="MobiDB-lite"/>
    </source>
</evidence>
<sequence>MSVSTLDKSLSASPSHDRLQDSPKTDVKARRPAPEALSFSDRNMANVSFSSRENKAGPVFGDPQTPTERHYPASPAMHHSVTAMRPGFMDPFRHWMHTCFGWPRPPHRPCSGNPPPRPQPGCGNPPPRPDPTIGKPYPTWPGRPDSEYSLKSNEQLATQLRRNFKAFMDPKNPGFVSIDSIQTMAKKGWSPFSSVNDNIRLAKEMLRRPELLSALDRHSSTGALDGLIDRQNVDLVIGGKNYFKYKSDKELVGELLKHFNELKDGPWSRDINIQDLRNLAREPLTGDSSRDHLVQLAQELLKRNDLVTRLDDLASRESDERINLLALFMLRS</sequence>
<comment type="caution">
    <text evidence="2">The sequence shown here is derived from an EMBL/GenBank/DDBJ whole genome shotgun (WGS) entry which is preliminary data.</text>
</comment>
<dbReference type="Proteomes" id="UP000645865">
    <property type="component" value="Unassembled WGS sequence"/>
</dbReference>
<feature type="region of interest" description="Disordered" evidence="1">
    <location>
        <begin position="1"/>
        <end position="75"/>
    </location>
</feature>
<feature type="region of interest" description="Disordered" evidence="1">
    <location>
        <begin position="109"/>
        <end position="151"/>
    </location>
</feature>
<feature type="compositionally biased region" description="Basic and acidic residues" evidence="1">
    <location>
        <begin position="15"/>
        <end position="33"/>
    </location>
</feature>
<feature type="compositionally biased region" description="Polar residues" evidence="1">
    <location>
        <begin position="40"/>
        <end position="51"/>
    </location>
</feature>
<proteinExistence type="predicted"/>
<name>A0A8I1E804_9PSED</name>
<dbReference type="EMBL" id="JAEILH010000038">
    <property type="protein sequence ID" value="MBI6626518.1"/>
    <property type="molecule type" value="Genomic_DNA"/>
</dbReference>
<protein>
    <submittedName>
        <fullName evidence="2">Type III secretion effector protein</fullName>
    </submittedName>
</protein>
<reference evidence="2" key="1">
    <citation type="submission" date="2020-12" db="EMBL/GenBank/DDBJ databases">
        <title>Comparative genomic insights into the epidemiology and virulence of plant pathogenic Pseudomonads from Turkey.</title>
        <authorList>
            <person name="Dillon M."/>
            <person name="Ruiz-Bedoya T."/>
            <person name="Bendalovic-Torma C."/>
            <person name="Guttman K.M."/>
            <person name="Kwak H."/>
            <person name="Middleton M.A."/>
            <person name="Wang P.W."/>
            <person name="Horuz S."/>
            <person name="Aysan Y."/>
            <person name="Guttman D.S."/>
        </authorList>
    </citation>
    <scope>NUCLEOTIDE SEQUENCE</scope>
    <source>
        <strain evidence="2">S5_IA_3a</strain>
    </source>
</reference>
<gene>
    <name evidence="2" type="ORF">YA0853_23040</name>
</gene>
<feature type="compositionally biased region" description="Polar residues" evidence="1">
    <location>
        <begin position="1"/>
        <end position="14"/>
    </location>
</feature>
<feature type="compositionally biased region" description="Pro residues" evidence="1">
    <location>
        <begin position="112"/>
        <end position="130"/>
    </location>
</feature>